<dbReference type="GeneID" id="5854697"/>
<dbReference type="InParanoid" id="A8Q5B9"/>
<protein>
    <recommendedName>
        <fullName evidence="4">Sister chromatid cohesion protein</fullName>
    </recommendedName>
</protein>
<comment type="caution">
    <text evidence="2">The sequence shown here is derived from an EMBL/GenBank/DDBJ whole genome shotgun (WGS) entry which is preliminary data.</text>
</comment>
<dbReference type="SUPFAM" id="SSF48371">
    <property type="entry name" value="ARM repeat"/>
    <property type="match status" value="1"/>
</dbReference>
<dbReference type="InterPro" id="IPR011989">
    <property type="entry name" value="ARM-like"/>
</dbReference>
<keyword evidence="3" id="KW-1185">Reference proteome</keyword>
<dbReference type="STRING" id="425265.A8Q5B9"/>
<accession>A8Q5B9</accession>
<name>A8Q5B9_MALGO</name>
<dbReference type="InterPro" id="IPR026003">
    <property type="entry name" value="Cohesin_HEAT"/>
</dbReference>
<dbReference type="Proteomes" id="UP000008837">
    <property type="component" value="Unassembled WGS sequence"/>
</dbReference>
<dbReference type="PANTHER" id="PTHR21704">
    <property type="entry name" value="NIPPED-B-LIKE PROTEIN DELANGIN SCC2-RELATED"/>
    <property type="match status" value="1"/>
</dbReference>
<dbReference type="GO" id="GO:0061775">
    <property type="term" value="F:cohesin loader activity"/>
    <property type="evidence" value="ECO:0007669"/>
    <property type="project" value="InterPro"/>
</dbReference>
<evidence type="ECO:0000313" key="3">
    <source>
        <dbReference type="Proteomes" id="UP000008837"/>
    </source>
</evidence>
<feature type="compositionally biased region" description="Polar residues" evidence="1">
    <location>
        <begin position="1"/>
        <end position="14"/>
    </location>
</feature>
<dbReference type="GO" id="GO:1990414">
    <property type="term" value="P:replication-born double-strand break repair via sister chromatid exchange"/>
    <property type="evidence" value="ECO:0007669"/>
    <property type="project" value="TreeGrafter"/>
</dbReference>
<dbReference type="EMBL" id="AAYY01000009">
    <property type="protein sequence ID" value="EDP43178.1"/>
    <property type="molecule type" value="Genomic_DNA"/>
</dbReference>
<dbReference type="Gene3D" id="1.25.10.10">
    <property type="entry name" value="Leucine-rich Repeat Variant"/>
    <property type="match status" value="1"/>
</dbReference>
<evidence type="ECO:0000313" key="2">
    <source>
        <dbReference type="EMBL" id="EDP43178.1"/>
    </source>
</evidence>
<dbReference type="OrthoDB" id="418242at2759"/>
<dbReference type="GO" id="GO:0034087">
    <property type="term" value="P:establishment of mitotic sister chromatid cohesion"/>
    <property type="evidence" value="ECO:0007669"/>
    <property type="project" value="TreeGrafter"/>
</dbReference>
<dbReference type="GO" id="GO:0140588">
    <property type="term" value="P:chromatin looping"/>
    <property type="evidence" value="ECO:0007669"/>
    <property type="project" value="InterPro"/>
</dbReference>
<dbReference type="GO" id="GO:0010468">
    <property type="term" value="P:regulation of gene expression"/>
    <property type="evidence" value="ECO:0007669"/>
    <property type="project" value="InterPro"/>
</dbReference>
<dbReference type="Pfam" id="PF12765">
    <property type="entry name" value="Cohesin_HEAT"/>
    <property type="match status" value="1"/>
</dbReference>
<dbReference type="GO" id="GO:0090694">
    <property type="term" value="C:Scc2-Scc4 cohesin loading complex"/>
    <property type="evidence" value="ECO:0007669"/>
    <property type="project" value="TreeGrafter"/>
</dbReference>
<dbReference type="KEGG" id="mgl:MGL_2774"/>
<gene>
    <name evidence="2" type="ORF">MGL_2774</name>
</gene>
<dbReference type="PANTHER" id="PTHR21704:SF18">
    <property type="entry name" value="NIPPED-B-LIKE PROTEIN"/>
    <property type="match status" value="1"/>
</dbReference>
<dbReference type="InterPro" id="IPR033031">
    <property type="entry name" value="Scc2/Nipped-B"/>
</dbReference>
<sequence>MTTDPGWPSSTGSSLPAVPTSDDDEADKTLSLEAYEALADDMPSRLRPGLLSEAEKSIGNKHKRALNEIDVRSSPPSKFTCLSTSEPFSLDGDSGWDLDDSQLYSEESLLLTSDAPPSSPVPPHESVRATWTSTQLLIQFLEAVDLDVQDCGLDTPQGTHVMRVDTEVVMQHTSITQLYGLFRRCARDTEKALTSGMMSMDSTPRTLLDIDAHLLSRSLHLLETTMRQQSQRAELRLDLDFASLEAQVRDSVSLLLCAKCCLIVLGFEQLPKFLFSEELLERCLDILKPALEALVLPLVDACSNPVPAGLAFHLIQGSAPASLVAELDIHLHHVCSTMSLLEPLYCLSSVSVPETLMTRCVFLALAPLFAQDRGSMTTTTKKQTNDSSFTHAHVLRPLRLSCLHILRNLFVFYPTQRSWVLSEILISLQQLPDLRHRKRHFRLGGGQRIYVITALLLQLVQAAAYESPASCEQSLAWFVDADVRETQDKPPSQTNHESVHALASSIAAFLVQRVAEDKAGKNSTEMSYAAIVYAIVEDTLALVFLPEWPAAPMLLSCFMRLLVNVLHEAKGALEAKAMALDLLGIVAARIRRAEKQPRPRKSQACPPTMSIICACLDVDALRQTQQAHSSLIQRLSTRNKQDPSILAAIRFHRAQFLYDLALAMRSCKSSGFQNNTQVAANVGDSDKTEDPAIALFQHAIATCAQQMDRNDGPVQVADSHLIMWLVLQSTYFVSFSFLVAPLLQCANSSVLSVRLRALRGLGYVADANADFLDDEHVRETIALHITDTSASVREVCVSLLANYLLYMPAKLPVYLADVSERIMDTAVAVRKRVIRFMRDVYSLRIDYDAKLRIMLRMLRCMHDMDPTVQSLALECMTVMLFSDKTRESPAVLARLFADLCTRIRERPSPLEEFMRRLDKDKTSGDDAQTTSVLALGELVDELISQLFAGDTEPMAMLDQLRVVHISESNTAQRADN</sequence>
<reference evidence="2 3" key="1">
    <citation type="journal article" date="2007" name="Proc. Natl. Acad. Sci. U.S.A.">
        <title>Dandruff-associated Malassezia genomes reveal convergent and divergent virulence traits shared with plant and human fungal pathogens.</title>
        <authorList>
            <person name="Xu J."/>
            <person name="Saunders C.W."/>
            <person name="Hu P."/>
            <person name="Grant R.A."/>
            <person name="Boekhout T."/>
            <person name="Kuramae E.E."/>
            <person name="Kronstad J.W."/>
            <person name="Deangelis Y.M."/>
            <person name="Reeder N.L."/>
            <person name="Johnstone K.R."/>
            <person name="Leland M."/>
            <person name="Fieno A.M."/>
            <person name="Begley W.M."/>
            <person name="Sun Y."/>
            <person name="Lacey M.P."/>
            <person name="Chaudhary T."/>
            <person name="Keough T."/>
            <person name="Chu L."/>
            <person name="Sears R."/>
            <person name="Yuan B."/>
            <person name="Dawson T.L.Jr."/>
        </authorList>
    </citation>
    <scope>NUCLEOTIDE SEQUENCE [LARGE SCALE GENOMIC DNA]</scope>
    <source>
        <strain evidence="3">ATCC MYA-4612 / CBS 7966</strain>
    </source>
</reference>
<evidence type="ECO:0008006" key="4">
    <source>
        <dbReference type="Google" id="ProtNLM"/>
    </source>
</evidence>
<organism evidence="2 3">
    <name type="scientific">Malassezia globosa (strain ATCC MYA-4612 / CBS 7966)</name>
    <name type="common">Dandruff-associated fungus</name>
    <dbReference type="NCBI Taxonomy" id="425265"/>
    <lineage>
        <taxon>Eukaryota</taxon>
        <taxon>Fungi</taxon>
        <taxon>Dikarya</taxon>
        <taxon>Basidiomycota</taxon>
        <taxon>Ustilaginomycotina</taxon>
        <taxon>Malasseziomycetes</taxon>
        <taxon>Malasseziales</taxon>
        <taxon>Malasseziaceae</taxon>
        <taxon>Malassezia</taxon>
    </lineage>
</organism>
<dbReference type="InterPro" id="IPR016024">
    <property type="entry name" value="ARM-type_fold"/>
</dbReference>
<dbReference type="AlphaFoldDB" id="A8Q5B9"/>
<dbReference type="GO" id="GO:0071169">
    <property type="term" value="P:establishment of protein localization to chromatin"/>
    <property type="evidence" value="ECO:0007669"/>
    <property type="project" value="TreeGrafter"/>
</dbReference>
<dbReference type="OMA" id="TIMTHPN"/>
<feature type="region of interest" description="Disordered" evidence="1">
    <location>
        <begin position="1"/>
        <end position="29"/>
    </location>
</feature>
<evidence type="ECO:0000256" key="1">
    <source>
        <dbReference type="SAM" id="MobiDB-lite"/>
    </source>
</evidence>
<dbReference type="VEuPathDB" id="FungiDB:MGL_2774"/>
<dbReference type="RefSeq" id="XP_001730392.1">
    <property type="nucleotide sequence ID" value="XM_001730340.1"/>
</dbReference>
<dbReference type="GO" id="GO:0003682">
    <property type="term" value="F:chromatin binding"/>
    <property type="evidence" value="ECO:0007669"/>
    <property type="project" value="TreeGrafter"/>
</dbReference>
<proteinExistence type="predicted"/>